<dbReference type="GO" id="GO:0005829">
    <property type="term" value="C:cytosol"/>
    <property type="evidence" value="ECO:0007669"/>
    <property type="project" value="TreeGrafter"/>
</dbReference>
<dbReference type="GO" id="GO:0042256">
    <property type="term" value="P:cytosolic ribosome assembly"/>
    <property type="evidence" value="ECO:0007669"/>
    <property type="project" value="TreeGrafter"/>
</dbReference>
<dbReference type="AlphaFoldDB" id="A0AAW1XLF8"/>
<keyword evidence="5" id="KW-1185">Reference proteome</keyword>
<keyword evidence="1" id="KW-0547">Nucleotide-binding</keyword>
<evidence type="ECO:0000313" key="4">
    <source>
        <dbReference type="EMBL" id="KAK9937369.1"/>
    </source>
</evidence>
<dbReference type="Gene3D" id="2.40.30.10">
    <property type="entry name" value="Translation factors"/>
    <property type="match status" value="1"/>
</dbReference>
<name>A0AAW1XLF8_RUBAR</name>
<dbReference type="PANTHER" id="PTHR42908:SF3">
    <property type="entry name" value="ELONGATION FACTOR-LIKE GTPASE 1"/>
    <property type="match status" value="1"/>
</dbReference>
<dbReference type="GO" id="GO:1990904">
    <property type="term" value="C:ribonucleoprotein complex"/>
    <property type="evidence" value="ECO:0007669"/>
    <property type="project" value="TreeGrafter"/>
</dbReference>
<gene>
    <name evidence="4" type="ORF">M0R45_014164</name>
</gene>
<protein>
    <submittedName>
        <fullName evidence="4">Uncharacterized protein</fullName>
    </submittedName>
</protein>
<evidence type="ECO:0000313" key="5">
    <source>
        <dbReference type="Proteomes" id="UP001457282"/>
    </source>
</evidence>
<dbReference type="SUPFAM" id="SSF54980">
    <property type="entry name" value="EF-G C-terminal domain-like"/>
    <property type="match status" value="1"/>
</dbReference>
<dbReference type="InterPro" id="IPR035647">
    <property type="entry name" value="EFG_III/V"/>
</dbReference>
<sequence length="221" mass="24052">MMKSSCFKPQKGNVAFVCAWMVGVSAFVNLLSSMLRNSGGVLMLCRRLYGVPGVDSDVLAEAELVRRSVELVTQGLEAPCVAFVSKMFAVSTKTLPKHGLDGEVLDNTSDEGELDECFLAFARIYSGVLRPGEKNLCAFSFIWGALMKGLRLLNRADPFVEVTVSARGEHVLSAAGEVHLERCIKDLKDRFAKAQNMLRKVTQNGRCVVSGEGPEAPTFSN</sequence>
<dbReference type="PANTHER" id="PTHR42908">
    <property type="entry name" value="TRANSLATION ELONGATION FACTOR-RELATED"/>
    <property type="match status" value="1"/>
</dbReference>
<comment type="caution">
    <text evidence="4">The sequence shown here is derived from an EMBL/GenBank/DDBJ whole genome shotgun (WGS) entry which is preliminary data.</text>
</comment>
<dbReference type="Gene3D" id="3.30.70.870">
    <property type="entry name" value="Elongation Factor G (Translational Gtpase), domain 3"/>
    <property type="match status" value="1"/>
</dbReference>
<dbReference type="Proteomes" id="UP001457282">
    <property type="component" value="Unassembled WGS sequence"/>
</dbReference>
<accession>A0AAW1XLF8</accession>
<evidence type="ECO:0000256" key="2">
    <source>
        <dbReference type="ARBA" id="ARBA00023134"/>
    </source>
</evidence>
<keyword evidence="3" id="KW-1133">Transmembrane helix</keyword>
<feature type="transmembrane region" description="Helical" evidence="3">
    <location>
        <begin position="12"/>
        <end position="35"/>
    </location>
</feature>
<dbReference type="GO" id="GO:0005525">
    <property type="term" value="F:GTP binding"/>
    <property type="evidence" value="ECO:0007669"/>
    <property type="project" value="UniProtKB-KW"/>
</dbReference>
<keyword evidence="3" id="KW-0812">Transmembrane</keyword>
<proteinExistence type="predicted"/>
<evidence type="ECO:0000256" key="1">
    <source>
        <dbReference type="ARBA" id="ARBA00022741"/>
    </source>
</evidence>
<keyword evidence="2" id="KW-0342">GTP-binding</keyword>
<dbReference type="GO" id="GO:0003924">
    <property type="term" value="F:GTPase activity"/>
    <property type="evidence" value="ECO:0007669"/>
    <property type="project" value="TreeGrafter"/>
</dbReference>
<dbReference type="EMBL" id="JBEDUW010000003">
    <property type="protein sequence ID" value="KAK9937369.1"/>
    <property type="molecule type" value="Genomic_DNA"/>
</dbReference>
<organism evidence="4 5">
    <name type="scientific">Rubus argutus</name>
    <name type="common">Southern blackberry</name>
    <dbReference type="NCBI Taxonomy" id="59490"/>
    <lineage>
        <taxon>Eukaryota</taxon>
        <taxon>Viridiplantae</taxon>
        <taxon>Streptophyta</taxon>
        <taxon>Embryophyta</taxon>
        <taxon>Tracheophyta</taxon>
        <taxon>Spermatophyta</taxon>
        <taxon>Magnoliopsida</taxon>
        <taxon>eudicotyledons</taxon>
        <taxon>Gunneridae</taxon>
        <taxon>Pentapetalae</taxon>
        <taxon>rosids</taxon>
        <taxon>fabids</taxon>
        <taxon>Rosales</taxon>
        <taxon>Rosaceae</taxon>
        <taxon>Rosoideae</taxon>
        <taxon>Rosoideae incertae sedis</taxon>
        <taxon>Rubus</taxon>
    </lineage>
</organism>
<evidence type="ECO:0000256" key="3">
    <source>
        <dbReference type="SAM" id="Phobius"/>
    </source>
</evidence>
<dbReference type="GO" id="GO:0043022">
    <property type="term" value="F:ribosome binding"/>
    <property type="evidence" value="ECO:0007669"/>
    <property type="project" value="TreeGrafter"/>
</dbReference>
<dbReference type="FunFam" id="3.30.70.870:FF:000002">
    <property type="entry name" value="Translation elongation factor 2"/>
    <property type="match status" value="1"/>
</dbReference>
<reference evidence="4 5" key="1">
    <citation type="journal article" date="2023" name="G3 (Bethesda)">
        <title>A chromosome-length genome assembly and annotation of blackberry (Rubus argutus, cv. 'Hillquist').</title>
        <authorList>
            <person name="Bruna T."/>
            <person name="Aryal R."/>
            <person name="Dudchenko O."/>
            <person name="Sargent D.J."/>
            <person name="Mead D."/>
            <person name="Buti M."/>
            <person name="Cavallini A."/>
            <person name="Hytonen T."/>
            <person name="Andres J."/>
            <person name="Pham M."/>
            <person name="Weisz D."/>
            <person name="Mascagni F."/>
            <person name="Usai G."/>
            <person name="Natali L."/>
            <person name="Bassil N."/>
            <person name="Fernandez G.E."/>
            <person name="Lomsadze A."/>
            <person name="Armour M."/>
            <person name="Olukolu B."/>
            <person name="Poorten T."/>
            <person name="Britton C."/>
            <person name="Davik J."/>
            <person name="Ashrafi H."/>
            <person name="Aiden E.L."/>
            <person name="Borodovsky M."/>
            <person name="Worthington M."/>
        </authorList>
    </citation>
    <scope>NUCLEOTIDE SEQUENCE [LARGE SCALE GENOMIC DNA]</scope>
    <source>
        <strain evidence="4">PI 553951</strain>
    </source>
</reference>
<keyword evidence="3" id="KW-0472">Membrane</keyword>